<dbReference type="Pfam" id="PF17936">
    <property type="entry name" value="Big_6"/>
    <property type="match status" value="2"/>
</dbReference>
<feature type="chain" id="PRO_5039440260" evidence="4">
    <location>
        <begin position="26"/>
        <end position="1085"/>
    </location>
</feature>
<gene>
    <name evidence="9" type="ORF">I592_00527</name>
    <name evidence="8" type="ORF">UKC_03435</name>
</gene>
<keyword evidence="3" id="KW-0472">Membrane</keyword>
<reference evidence="9 11" key="2">
    <citation type="submission" date="2013-03" db="EMBL/GenBank/DDBJ databases">
        <title>The Genome Sequence of Enterococcus gilvus ATCC BAA-350 (PacBio/Illumina hybrid assembly).</title>
        <authorList>
            <consortium name="The Broad Institute Genomics Platform"/>
            <consortium name="The Broad Institute Genome Sequencing Center for Infectious Disease"/>
            <person name="Earl A."/>
            <person name="Russ C."/>
            <person name="Gilmore M."/>
            <person name="Surin D."/>
            <person name="Walker B."/>
            <person name="Young S."/>
            <person name="Zeng Q."/>
            <person name="Gargeya S."/>
            <person name="Fitzgerald M."/>
            <person name="Haas B."/>
            <person name="Abouelleil A."/>
            <person name="Allen A.W."/>
            <person name="Alvarado L."/>
            <person name="Arachchi H.M."/>
            <person name="Berlin A.M."/>
            <person name="Chapman S.B."/>
            <person name="Gainer-Dewar J."/>
            <person name="Goldberg J."/>
            <person name="Griggs A."/>
            <person name="Gujja S."/>
            <person name="Hansen M."/>
            <person name="Howarth C."/>
            <person name="Imamovic A."/>
            <person name="Ireland A."/>
            <person name="Larimer J."/>
            <person name="McCowan C."/>
            <person name="Murphy C."/>
            <person name="Pearson M."/>
            <person name="Poon T.W."/>
            <person name="Priest M."/>
            <person name="Roberts A."/>
            <person name="Saif S."/>
            <person name="Shea T."/>
            <person name="Sisk P."/>
            <person name="Sykes S."/>
            <person name="Wortman J."/>
            <person name="Nusbaum C."/>
            <person name="Birren B."/>
        </authorList>
    </citation>
    <scope>NUCLEOTIDE SEQUENCE [LARGE SCALE GENOMIC DNA]</scope>
    <source>
        <strain evidence="9 11">ATCC BAA-350</strain>
    </source>
</reference>
<evidence type="ECO:0000313" key="10">
    <source>
        <dbReference type="Proteomes" id="UP000013750"/>
    </source>
</evidence>
<feature type="domain" description="Bacterial Ig" evidence="7">
    <location>
        <begin position="753"/>
        <end position="819"/>
    </location>
</feature>
<dbReference type="GO" id="GO:0009166">
    <property type="term" value="P:nucleotide catabolic process"/>
    <property type="evidence" value="ECO:0007669"/>
    <property type="project" value="InterPro"/>
</dbReference>
<evidence type="ECO:0000259" key="5">
    <source>
        <dbReference type="Pfam" id="PF00149"/>
    </source>
</evidence>
<accession>R2XFX9</accession>
<dbReference type="PRINTS" id="PR01607">
    <property type="entry name" value="APYRASEFAMLY"/>
</dbReference>
<feature type="domain" description="Bacterial Ig" evidence="7">
    <location>
        <begin position="657"/>
        <end position="725"/>
    </location>
</feature>
<evidence type="ECO:0000313" key="8">
    <source>
        <dbReference type="EMBL" id="EOI53483.1"/>
    </source>
</evidence>
<feature type="compositionally biased region" description="Low complexity" evidence="2">
    <location>
        <begin position="36"/>
        <end position="45"/>
    </location>
</feature>
<dbReference type="PROSITE" id="PS00786">
    <property type="entry name" value="5_NUCLEOTIDASE_2"/>
    <property type="match status" value="1"/>
</dbReference>
<feature type="transmembrane region" description="Helical" evidence="3">
    <location>
        <begin position="1065"/>
        <end position="1082"/>
    </location>
</feature>
<dbReference type="RefSeq" id="WP_010781779.1">
    <property type="nucleotide sequence ID" value="NZ_ASWH01000001.1"/>
</dbReference>
<name>R2XFX9_9ENTE</name>
<feature type="region of interest" description="Disordered" evidence="2">
    <location>
        <begin position="36"/>
        <end position="74"/>
    </location>
</feature>
<organism evidence="8 10">
    <name type="scientific">Enterococcus gilvus ATCC BAA-350</name>
    <dbReference type="NCBI Taxonomy" id="1158614"/>
    <lineage>
        <taxon>Bacteria</taxon>
        <taxon>Bacillati</taxon>
        <taxon>Bacillota</taxon>
        <taxon>Bacilli</taxon>
        <taxon>Lactobacillales</taxon>
        <taxon>Enterococcaceae</taxon>
        <taxon>Enterococcus</taxon>
    </lineage>
</organism>
<dbReference type="Gene3D" id="3.90.780.10">
    <property type="entry name" value="5'-Nucleotidase, C-terminal domain"/>
    <property type="match status" value="1"/>
</dbReference>
<keyword evidence="1 4" id="KW-0732">Signal</keyword>
<dbReference type="GO" id="GO:0008253">
    <property type="term" value="F:5'-nucleotidase activity"/>
    <property type="evidence" value="ECO:0007669"/>
    <property type="project" value="TreeGrafter"/>
</dbReference>
<dbReference type="NCBIfam" id="TIGR01167">
    <property type="entry name" value="LPXTG_anchor"/>
    <property type="match status" value="1"/>
</dbReference>
<comment type="caution">
    <text evidence="8">The sequence shown here is derived from an EMBL/GenBank/DDBJ whole genome shotgun (WGS) entry which is preliminary data.</text>
</comment>
<dbReference type="InterPro" id="IPR029052">
    <property type="entry name" value="Metallo-depent_PP-like"/>
</dbReference>
<evidence type="ECO:0000259" key="7">
    <source>
        <dbReference type="Pfam" id="PF17936"/>
    </source>
</evidence>
<dbReference type="InterPro" id="IPR006146">
    <property type="entry name" value="5'-Nucleotdase_CS"/>
</dbReference>
<dbReference type="GO" id="GO:0000166">
    <property type="term" value="F:nucleotide binding"/>
    <property type="evidence" value="ECO:0007669"/>
    <property type="project" value="InterPro"/>
</dbReference>
<sequence>MKKSKIFRSAITLFTILGVTLPSGAVVAETLTSETATSQSAVSSSSEEKSSEETSATTSSSAEATTTSSAPVTAKAAKAADTVPVQLLGINDFHGALSTTGSYYGADGSKISGAGTAALLAGYFSQAENNFQTAHNNEGKSLRVQAGDMVGASPANSGLLQDQPTMRILNQMNFSVGTLGNHEFDEGLGEFNRILTGTKPDPASGFYDIVTQYNNDYSQDQLKGGFDLVIANVKEKDSGKIPFGWTPYTVKNVGTEAEPINIGFIGVVTTEIPNLVLAQYHKDYTFSDPAEEIAKYSKELVGKGVKAIVVLGHTPSVQGAGESVSGETADIMNKVNQVDPDNSVDAFFAGHNHVYTNGVVGDTRIVQSTSQGKGYIDLQGEIDKTTKDFVTTPTATVSPVIPNNGVSPDTDVQGIVADADNRVKAVTEEKIGTADKAEDITRTVNELGESPVGNLVTDAQVYMANKKGEKVDFAITNNGGIRDDLKVKSDAAITWGAAQAVQPFGNIMQIVEMTGQQLKNVLNQQTFNYDEEKGQASGYYLQLSGLKYTVEKNPDSAAANPYVVKEMKKADGTAIDPNGTYKLIINDFLYGGGDGFSEFTKANLVGALDPDTETFIGYIQDLEANGKKVSASVEGRKSLATTDPAKEETEKINAETTINAYREGDKALTGKTIPNGKVTVAPTTARALAQGTADNEGNFTLAVDQLGLKEGQEVTVTIAGEQGGEASFKVKVLPKATNPQEETKRIKNETKVNPFYEGDKALTGKTIPNGKVTVAPTTARALAQGKADNEGNFTLAVDQLGLKEGQEVTVTIAGEQGGEASFKVKVLPKATNPQKEETKRINNETEVDPFYEGEQYLTGRTVPNATVEAAVREDAATASALLPVAVQAAEVPQKADANGGFKLDVQGLNLKEGDTVHLIVTGEAGGRGDFTVEVLGDQAAKETERLKKETKIANLYEGDTQLTGKTIPEATIDVSLEKSDAFALGKSDAKGTIILDIKALELTLGQKVTITITGPNGGKYVVEKTVLARPVPGNGNGGTTPSGTSWIDNTVGKVYPRTNEEKQPIVALIGMLVVGATGLIYFKRK</sequence>
<dbReference type="PANTHER" id="PTHR11575:SF24">
    <property type="entry name" value="5'-NUCLEOTIDASE"/>
    <property type="match status" value="1"/>
</dbReference>
<dbReference type="eggNOG" id="COG0737">
    <property type="taxonomic scope" value="Bacteria"/>
</dbReference>
<dbReference type="HOGENOM" id="CLU_300679_0_0_9"/>
<feature type="domain" description="Calcineurin-like phosphoesterase" evidence="5">
    <location>
        <begin position="88"/>
        <end position="355"/>
    </location>
</feature>
<feature type="signal peptide" evidence="4">
    <location>
        <begin position="1"/>
        <end position="25"/>
    </location>
</feature>
<dbReference type="Gene3D" id="3.60.21.10">
    <property type="match status" value="1"/>
</dbReference>
<dbReference type="GO" id="GO:0008768">
    <property type="term" value="F:UDP-sugar diphosphatase activity"/>
    <property type="evidence" value="ECO:0007669"/>
    <property type="project" value="TreeGrafter"/>
</dbReference>
<dbReference type="Pfam" id="PF00149">
    <property type="entry name" value="Metallophos"/>
    <property type="match status" value="1"/>
</dbReference>
<evidence type="ECO:0000313" key="11">
    <source>
        <dbReference type="Proteomes" id="UP000014160"/>
    </source>
</evidence>
<evidence type="ECO:0000256" key="1">
    <source>
        <dbReference type="ARBA" id="ARBA00022729"/>
    </source>
</evidence>
<dbReference type="EMBL" id="AJDQ01000012">
    <property type="protein sequence ID" value="EOI53483.1"/>
    <property type="molecule type" value="Genomic_DNA"/>
</dbReference>
<evidence type="ECO:0000256" key="4">
    <source>
        <dbReference type="SAM" id="SignalP"/>
    </source>
</evidence>
<reference evidence="8 10" key="1">
    <citation type="submission" date="2013-02" db="EMBL/GenBank/DDBJ databases">
        <title>The Genome Sequence of Enterococcus gilvus ATCC BAA-350.</title>
        <authorList>
            <consortium name="The Broad Institute Genome Sequencing Platform"/>
            <consortium name="The Broad Institute Genome Sequencing Center for Infectious Disease"/>
            <person name="Earl A.M."/>
            <person name="Gilmore M.S."/>
            <person name="Lebreton F."/>
            <person name="Walker B."/>
            <person name="Young S.K."/>
            <person name="Zeng Q."/>
            <person name="Gargeya S."/>
            <person name="Fitzgerald M."/>
            <person name="Haas B."/>
            <person name="Abouelleil A."/>
            <person name="Alvarado L."/>
            <person name="Arachchi H.M."/>
            <person name="Berlin A.M."/>
            <person name="Chapman S.B."/>
            <person name="Dewar J."/>
            <person name="Goldberg J."/>
            <person name="Griggs A."/>
            <person name="Gujja S."/>
            <person name="Hansen M."/>
            <person name="Howarth C."/>
            <person name="Imamovic A."/>
            <person name="Larimer J."/>
            <person name="McCowan C."/>
            <person name="Murphy C."/>
            <person name="Neiman D."/>
            <person name="Pearson M."/>
            <person name="Priest M."/>
            <person name="Roberts A."/>
            <person name="Saif S."/>
            <person name="Shea T."/>
            <person name="Sisk P."/>
            <person name="Sykes S."/>
            <person name="Wortman J."/>
            <person name="Nusbaum C."/>
            <person name="Birren B."/>
        </authorList>
    </citation>
    <scope>NUCLEOTIDE SEQUENCE [LARGE SCALE GENOMIC DNA]</scope>
    <source>
        <strain evidence="8 10">ATCC BAA-350</strain>
    </source>
</reference>
<dbReference type="GO" id="GO:0030288">
    <property type="term" value="C:outer membrane-bounded periplasmic space"/>
    <property type="evidence" value="ECO:0007669"/>
    <property type="project" value="TreeGrafter"/>
</dbReference>
<keyword evidence="3" id="KW-1133">Transmembrane helix</keyword>
<evidence type="ECO:0000313" key="9">
    <source>
        <dbReference type="EMBL" id="EOW81242.1"/>
    </source>
</evidence>
<dbReference type="Pfam" id="PF02872">
    <property type="entry name" value="5_nucleotid_C"/>
    <property type="match status" value="1"/>
</dbReference>
<dbReference type="PANTHER" id="PTHR11575">
    <property type="entry name" value="5'-NUCLEOTIDASE-RELATED"/>
    <property type="match status" value="1"/>
</dbReference>
<dbReference type="InterPro" id="IPR004843">
    <property type="entry name" value="Calcineurin-like_PHP"/>
</dbReference>
<evidence type="ECO:0000259" key="6">
    <source>
        <dbReference type="Pfam" id="PF02872"/>
    </source>
</evidence>
<dbReference type="AlphaFoldDB" id="R2XFX9"/>
<dbReference type="InterPro" id="IPR008334">
    <property type="entry name" value="5'-Nucleotdase_C"/>
</dbReference>
<dbReference type="Proteomes" id="UP000014160">
    <property type="component" value="Unassembled WGS sequence"/>
</dbReference>
<dbReference type="Proteomes" id="UP000013750">
    <property type="component" value="Unassembled WGS sequence"/>
</dbReference>
<dbReference type="OrthoDB" id="9801679at2"/>
<dbReference type="InterPro" id="IPR006179">
    <property type="entry name" value="5_nucleotidase/apyrase"/>
</dbReference>
<dbReference type="SUPFAM" id="SSF56300">
    <property type="entry name" value="Metallo-dependent phosphatases"/>
    <property type="match status" value="1"/>
</dbReference>
<dbReference type="SUPFAM" id="SSF55816">
    <property type="entry name" value="5'-nucleotidase (syn. UDP-sugar hydrolase), C-terminal domain"/>
    <property type="match status" value="1"/>
</dbReference>
<keyword evidence="3" id="KW-0812">Transmembrane</keyword>
<dbReference type="InterPro" id="IPR041498">
    <property type="entry name" value="Big_6"/>
</dbReference>
<feature type="compositionally biased region" description="Low complexity" evidence="2">
    <location>
        <begin position="53"/>
        <end position="74"/>
    </location>
</feature>
<proteinExistence type="predicted"/>
<dbReference type="InterPro" id="IPR036907">
    <property type="entry name" value="5'-Nucleotdase_C_sf"/>
</dbReference>
<dbReference type="GO" id="GO:0046872">
    <property type="term" value="F:metal ion binding"/>
    <property type="evidence" value="ECO:0007669"/>
    <property type="project" value="InterPro"/>
</dbReference>
<dbReference type="PATRIC" id="fig|1158614.3.peg.3410"/>
<feature type="domain" description="5'-Nucleotidase C-terminal" evidence="6">
    <location>
        <begin position="430"/>
        <end position="599"/>
    </location>
</feature>
<dbReference type="EMBL" id="ASWH01000001">
    <property type="protein sequence ID" value="EOW81242.1"/>
    <property type="molecule type" value="Genomic_DNA"/>
</dbReference>
<protein>
    <submittedName>
        <fullName evidence="8">LPXTG-domain-containing protein cell wall anchor domain</fullName>
    </submittedName>
</protein>
<keyword evidence="11" id="KW-1185">Reference proteome</keyword>
<evidence type="ECO:0000256" key="2">
    <source>
        <dbReference type="SAM" id="MobiDB-lite"/>
    </source>
</evidence>
<evidence type="ECO:0000256" key="3">
    <source>
        <dbReference type="SAM" id="Phobius"/>
    </source>
</evidence>